<proteinExistence type="predicted"/>
<dbReference type="EMBL" id="JAPVEA010000002">
    <property type="protein sequence ID" value="KAJ5461407.1"/>
    <property type="molecule type" value="Genomic_DNA"/>
</dbReference>
<dbReference type="AlphaFoldDB" id="A0AAD6G7P9"/>
<dbReference type="PANTHER" id="PTHR33099:SF14">
    <property type="entry name" value="PROLYL 4-HYDROXYLASE ALPHA SUBUNIT FE(2+) 2OG DIOXYGENASE DOMAIN-CONTAINING PROTEIN"/>
    <property type="match status" value="1"/>
</dbReference>
<name>A0AAD6G7P9_9EURO</name>
<feature type="region of interest" description="Disordered" evidence="1">
    <location>
        <begin position="358"/>
        <end position="379"/>
    </location>
</feature>
<sequence>MAEEQESARTLSKTTFKAFCRQLEKAIRSENASASFACGGTIPIKGTKATEQTKSTQEAKAQDNGVAQLSDPINIFWDCKDATGGGKRTLPFDCSSDDSNAKLHLFVAECEPAGFGRGQEAVMDPSYRRAGKLDTDHFMTSFYPSDFGIVERIQQVLTPDAVDDERQEFRRIRMELYKLNVYSGPSGLFQSHVDTPRSESQIGSLVVCLPSPFKGGNLMVRHEAFYSDCEHEIKTITHGERITLTYNLYITTGPLDTVTPSTSILDPKTLPLYQEIKNVLEMPGFLKTGGVLGTFCTHAYPHTADNATTLLPRGLKGADLVLYSVFDSLGIEVEMLPVIIGSGENDYYYGSSSDDYGSSSDDYGSSSNDYSSSSNDKHGSDDDYYTYAKLDEKVHIGLWLEPHFSVDNWEDDPVSQVLEEYWSETTFEKPVTWITYPRGANLQEAMDYKTYGNEPTMSTLYSYAAILAIIPPWAERQKRVGKDENE</sequence>
<dbReference type="Gene3D" id="2.60.120.620">
    <property type="entry name" value="q2cbj1_9rhob like domain"/>
    <property type="match status" value="1"/>
</dbReference>
<evidence type="ECO:0008006" key="4">
    <source>
        <dbReference type="Google" id="ProtNLM"/>
    </source>
</evidence>
<reference evidence="2" key="2">
    <citation type="journal article" date="2023" name="IMA Fungus">
        <title>Comparative genomic study of the Penicillium genus elucidates a diverse pangenome and 15 lateral gene transfer events.</title>
        <authorList>
            <person name="Petersen C."/>
            <person name="Sorensen T."/>
            <person name="Nielsen M.R."/>
            <person name="Sondergaard T.E."/>
            <person name="Sorensen J.L."/>
            <person name="Fitzpatrick D.A."/>
            <person name="Frisvad J.C."/>
            <person name="Nielsen K.L."/>
        </authorList>
    </citation>
    <scope>NUCLEOTIDE SEQUENCE</scope>
    <source>
        <strain evidence="2">IBT 16125</strain>
    </source>
</reference>
<evidence type="ECO:0000313" key="3">
    <source>
        <dbReference type="Proteomes" id="UP001213681"/>
    </source>
</evidence>
<reference evidence="2" key="1">
    <citation type="submission" date="2022-12" db="EMBL/GenBank/DDBJ databases">
        <authorList>
            <person name="Petersen C."/>
        </authorList>
    </citation>
    <scope>NUCLEOTIDE SEQUENCE</scope>
    <source>
        <strain evidence="2">IBT 16125</strain>
    </source>
</reference>
<comment type="caution">
    <text evidence="2">The sequence shown here is derived from an EMBL/GenBank/DDBJ whole genome shotgun (WGS) entry which is preliminary data.</text>
</comment>
<gene>
    <name evidence="2" type="ORF">N7458_002959</name>
</gene>
<feature type="compositionally biased region" description="Low complexity" evidence="1">
    <location>
        <begin position="358"/>
        <end position="374"/>
    </location>
</feature>
<evidence type="ECO:0000256" key="1">
    <source>
        <dbReference type="SAM" id="MobiDB-lite"/>
    </source>
</evidence>
<dbReference type="RefSeq" id="XP_056770449.1">
    <property type="nucleotide sequence ID" value="XM_056906342.1"/>
</dbReference>
<dbReference type="GeneID" id="81596585"/>
<dbReference type="Proteomes" id="UP001213681">
    <property type="component" value="Unassembled WGS sequence"/>
</dbReference>
<organism evidence="2 3">
    <name type="scientific">Penicillium daleae</name>
    <dbReference type="NCBI Taxonomy" id="63821"/>
    <lineage>
        <taxon>Eukaryota</taxon>
        <taxon>Fungi</taxon>
        <taxon>Dikarya</taxon>
        <taxon>Ascomycota</taxon>
        <taxon>Pezizomycotina</taxon>
        <taxon>Eurotiomycetes</taxon>
        <taxon>Eurotiomycetidae</taxon>
        <taxon>Eurotiales</taxon>
        <taxon>Aspergillaceae</taxon>
        <taxon>Penicillium</taxon>
    </lineage>
</organism>
<dbReference type="PANTHER" id="PTHR33099">
    <property type="entry name" value="FE2OG DIOXYGENASE DOMAIN-CONTAINING PROTEIN"/>
    <property type="match status" value="1"/>
</dbReference>
<protein>
    <recommendedName>
        <fullName evidence="4">Fe2OG dioxygenase domain-containing protein</fullName>
    </recommendedName>
</protein>
<accession>A0AAD6G7P9</accession>
<evidence type="ECO:0000313" key="2">
    <source>
        <dbReference type="EMBL" id="KAJ5461407.1"/>
    </source>
</evidence>
<keyword evidence="3" id="KW-1185">Reference proteome</keyword>